<dbReference type="Gene3D" id="2.70.98.60">
    <property type="entry name" value="alpha-galactosidase from lactobacil brevis"/>
    <property type="match status" value="1"/>
</dbReference>
<evidence type="ECO:0000256" key="1">
    <source>
        <dbReference type="ARBA" id="ARBA00001255"/>
    </source>
</evidence>
<dbReference type="Pfam" id="PF02065">
    <property type="entry name" value="Melibiase"/>
    <property type="match status" value="1"/>
</dbReference>
<feature type="domain" description="Glycosyl hydrolase family 36 C-terminal" evidence="6">
    <location>
        <begin position="648"/>
        <end position="725"/>
    </location>
</feature>
<protein>
    <recommendedName>
        <fullName evidence="2 5">Alpha-galactosidase</fullName>
        <ecNumber evidence="2 5">3.2.1.22</ecNumber>
    </recommendedName>
</protein>
<dbReference type="InterPro" id="IPR013785">
    <property type="entry name" value="Aldolase_TIM"/>
</dbReference>
<evidence type="ECO:0000259" key="6">
    <source>
        <dbReference type="Pfam" id="PF16874"/>
    </source>
</evidence>
<comment type="catalytic activity">
    <reaction evidence="1 5">
        <text>Hydrolysis of terminal, non-reducing alpha-D-galactose residues in alpha-D-galactosides, including galactose oligosaccharides, galactomannans and galactolipids.</text>
        <dbReference type="EC" id="3.2.1.22"/>
    </reaction>
</comment>
<proteinExistence type="inferred from homology"/>
<evidence type="ECO:0000256" key="5">
    <source>
        <dbReference type="PIRNR" id="PIRNR005536"/>
    </source>
</evidence>
<keyword evidence="3 5" id="KW-0378">Hydrolase</keyword>
<evidence type="ECO:0000313" key="8">
    <source>
        <dbReference type="EMBL" id="MBD7911406.1"/>
    </source>
</evidence>
<name>A0ABR8PTA8_9CLOT</name>
<feature type="domain" description="Glycosyl hydrolase family 36 N-terminal" evidence="7">
    <location>
        <begin position="29"/>
        <end position="285"/>
    </location>
</feature>
<dbReference type="InterPro" id="IPR050985">
    <property type="entry name" value="Alpha-glycosidase_related"/>
</dbReference>
<gene>
    <name evidence="8" type="ORF">H9661_08565</name>
</gene>
<dbReference type="PANTHER" id="PTHR43053:SF3">
    <property type="entry name" value="ALPHA-GALACTOSIDASE C-RELATED"/>
    <property type="match status" value="1"/>
</dbReference>
<dbReference type="Proteomes" id="UP000627781">
    <property type="component" value="Unassembled WGS sequence"/>
</dbReference>
<evidence type="ECO:0000256" key="3">
    <source>
        <dbReference type="ARBA" id="ARBA00022801"/>
    </source>
</evidence>
<dbReference type="InterPro" id="IPR002252">
    <property type="entry name" value="Glyco_hydro_36"/>
</dbReference>
<comment type="similarity">
    <text evidence="5">Belongs to the glycosyl hydrolase.</text>
</comment>
<dbReference type="InterPro" id="IPR000111">
    <property type="entry name" value="Glyco_hydro_27/36_CS"/>
</dbReference>
<dbReference type="Pfam" id="PF16874">
    <property type="entry name" value="Glyco_hydro_36C"/>
    <property type="match status" value="1"/>
</dbReference>
<dbReference type="RefSeq" id="WP_143317852.1">
    <property type="nucleotide sequence ID" value="NZ_JACSRA010000011.1"/>
</dbReference>
<evidence type="ECO:0000256" key="4">
    <source>
        <dbReference type="ARBA" id="ARBA00023295"/>
    </source>
</evidence>
<keyword evidence="9" id="KW-1185">Reference proteome</keyword>
<dbReference type="PIRSF" id="PIRSF005536">
    <property type="entry name" value="Agal"/>
    <property type="match status" value="1"/>
</dbReference>
<dbReference type="InterPro" id="IPR031704">
    <property type="entry name" value="Glyco_hydro_36_N"/>
</dbReference>
<dbReference type="Pfam" id="PF16875">
    <property type="entry name" value="Glyco_hydro_36N"/>
    <property type="match status" value="1"/>
</dbReference>
<dbReference type="PANTHER" id="PTHR43053">
    <property type="entry name" value="GLYCOSIDASE FAMILY 31"/>
    <property type="match status" value="1"/>
</dbReference>
<dbReference type="EMBL" id="JACSRA010000011">
    <property type="protein sequence ID" value="MBD7911406.1"/>
    <property type="molecule type" value="Genomic_DNA"/>
</dbReference>
<evidence type="ECO:0000256" key="2">
    <source>
        <dbReference type="ARBA" id="ARBA00012755"/>
    </source>
</evidence>
<comment type="caution">
    <text evidence="8">The sequence shown here is derived from an EMBL/GenBank/DDBJ whole genome shotgun (WGS) entry which is preliminary data.</text>
</comment>
<sequence>MGVMFNKENRLFHIKTNNTSYAFRVLETGHLVHLYWGRKINSNKLDYLFKKRQCGSFLADTDNIDDLQLEMIPQEYPSYGNTDLRSPAIQIKLDDGTTVTDFRYEGHKIYNGKKKLQGLPATYAEIEKDSKTLEVSLKDELVGLRVILSYTVFENYDAITRSCKIINNSEKDVDILRVLSANVDFTHSEFDLVQLSGAWARERHIVRSPLRLGMQSVESRRGASSHAQNPFIALVSKDTTEDNGEVYGFNLIYSGNFLANVEVDMYNQARAQIGLNPFDFTWNLESREEFQAPEVVMVYSAKGLSGMSHIYHNLYRERLCRGKFRDKERPILINNWEATYFDFNNEKIESIAKESSELGVELFVLDDGWFGERNNDDSSLGDWFVNEEKIKGGLNKLAKNINKMGMKFGLWFEPEMISPKSKLYEEHPDWCIHIEGRTISKARNQLILDLSRDEVCDAIIKMITDILKSAPISYVKWDMNRNMTEIGSEALPAKKQKEVAHRYMLGLYKILENITSNFPNILFESCSGGGGRFDGGMLYYMPQTWTSDDTDAIERLKIQEGTSLVYPSVTMGCHVSAVPNHQVYRTTPLNTRAIGAMAGTFGYELDITKMSEEEKKEVKSQIEFYKSIRKIVQFGDLYRLKSSFDSNEAAWMHLSKDYNIAVISYVKKYAEANVLSKRLKLKALNKDSFYEVIETGEVFGGDELMYIGLDIGELKGDYEARIWTLRKVN</sequence>
<dbReference type="PRINTS" id="PR00743">
    <property type="entry name" value="GLHYDRLASE36"/>
</dbReference>
<dbReference type="CDD" id="cd14791">
    <property type="entry name" value="GH36"/>
    <property type="match status" value="1"/>
</dbReference>
<dbReference type="Gene3D" id="2.60.40.1180">
    <property type="entry name" value="Golgi alpha-mannosidase II"/>
    <property type="match status" value="1"/>
</dbReference>
<accession>A0ABR8PTA8</accession>
<reference evidence="8 9" key="1">
    <citation type="submission" date="2020-08" db="EMBL/GenBank/DDBJ databases">
        <title>A Genomic Blueprint of the Chicken Gut Microbiome.</title>
        <authorList>
            <person name="Gilroy R."/>
            <person name="Ravi A."/>
            <person name="Getino M."/>
            <person name="Pursley I."/>
            <person name="Horton D.L."/>
            <person name="Alikhan N.-F."/>
            <person name="Baker D."/>
            <person name="Gharbi K."/>
            <person name="Hall N."/>
            <person name="Watson M."/>
            <person name="Adriaenssens E.M."/>
            <person name="Foster-Nyarko E."/>
            <person name="Jarju S."/>
            <person name="Secka A."/>
            <person name="Antonio M."/>
            <person name="Oren A."/>
            <person name="Chaudhuri R."/>
            <person name="La Ragione R.M."/>
            <person name="Hildebrand F."/>
            <person name="Pallen M.J."/>
        </authorList>
    </citation>
    <scope>NUCLEOTIDE SEQUENCE [LARGE SCALE GENOMIC DNA]</scope>
    <source>
        <strain evidence="8 9">Sa3CVN1</strain>
    </source>
</reference>
<keyword evidence="4 5" id="KW-0326">Glycosidase</keyword>
<dbReference type="InterPro" id="IPR031705">
    <property type="entry name" value="Glyco_hydro_36_C"/>
</dbReference>
<dbReference type="InterPro" id="IPR017853">
    <property type="entry name" value="GH"/>
</dbReference>
<evidence type="ECO:0000313" key="9">
    <source>
        <dbReference type="Proteomes" id="UP000627781"/>
    </source>
</evidence>
<dbReference type="InterPro" id="IPR013780">
    <property type="entry name" value="Glyco_hydro_b"/>
</dbReference>
<dbReference type="EC" id="3.2.1.22" evidence="2 5"/>
<dbReference type="SUPFAM" id="SSF51445">
    <property type="entry name" value="(Trans)glycosidases"/>
    <property type="match status" value="1"/>
</dbReference>
<dbReference type="PROSITE" id="PS00512">
    <property type="entry name" value="ALPHA_GALACTOSIDASE"/>
    <property type="match status" value="1"/>
</dbReference>
<evidence type="ECO:0000259" key="7">
    <source>
        <dbReference type="Pfam" id="PF16875"/>
    </source>
</evidence>
<dbReference type="InterPro" id="IPR038417">
    <property type="entry name" value="Alpga-gal_N_sf"/>
</dbReference>
<dbReference type="Gene3D" id="3.20.20.70">
    <property type="entry name" value="Aldolase class I"/>
    <property type="match status" value="1"/>
</dbReference>
<organism evidence="8 9">
    <name type="scientific">Clostridium cibarium</name>
    <dbReference type="NCBI Taxonomy" id="2762247"/>
    <lineage>
        <taxon>Bacteria</taxon>
        <taxon>Bacillati</taxon>
        <taxon>Bacillota</taxon>
        <taxon>Clostridia</taxon>
        <taxon>Eubacteriales</taxon>
        <taxon>Clostridiaceae</taxon>
        <taxon>Clostridium</taxon>
    </lineage>
</organism>